<dbReference type="PANTHER" id="PTHR30606">
    <property type="entry name" value="LIPID A BIOSYNTHESIS LAUROYL ACYLTRANSFERASE"/>
    <property type="match status" value="1"/>
</dbReference>
<evidence type="ECO:0000256" key="3">
    <source>
        <dbReference type="ARBA" id="ARBA00022519"/>
    </source>
</evidence>
<name>A0A212JFK3_9DELT</name>
<reference evidence="8" key="1">
    <citation type="submission" date="2016-04" db="EMBL/GenBank/DDBJ databases">
        <authorList>
            <person name="Evans L.H."/>
            <person name="Alamgir A."/>
            <person name="Owens N."/>
            <person name="Weber N.D."/>
            <person name="Virtaneva K."/>
            <person name="Barbian K."/>
            <person name="Babar A."/>
            <person name="Rosenke K."/>
        </authorList>
    </citation>
    <scope>NUCLEOTIDE SEQUENCE</scope>
    <source>
        <strain evidence="8">86</strain>
    </source>
</reference>
<keyword evidence="4 8" id="KW-0808">Transferase</keyword>
<dbReference type="AlphaFoldDB" id="A0A212JFK3"/>
<keyword evidence="7" id="KW-1133">Transmembrane helix</keyword>
<evidence type="ECO:0000256" key="4">
    <source>
        <dbReference type="ARBA" id="ARBA00022679"/>
    </source>
</evidence>
<accession>A0A212JFK3</accession>
<evidence type="ECO:0000256" key="5">
    <source>
        <dbReference type="ARBA" id="ARBA00023136"/>
    </source>
</evidence>
<sequence length="308" mass="34372">MTRWTGRSMGKRWQHAFFYRLIALGGRRAAYAFLVFVVLAYMFKPSAAMRSEPYLARRFPEARGLARWLHRWRLQWALGKVLVDRAAAGITGAFDIRMAEEGTAFIRSLHAEGRGLILLASHVGCWHISMSALPDLLSVPASVVVFRNSGDYDRHYFEHQGEKPPFELIDIAGGPKTAIAMIQRLQGGGLLCLMGDRPFGDSRVCRVPFLGGEIEVPYTAYHLASVSGAPIVVFFAYRTGPGKGCHTLGGVIRVPEGLGKKPEAYAPYAGMYAAMLERSVAEEPYQFFNFYNMWDTDGHQNQTETRAD</sequence>
<keyword evidence="5 7" id="KW-0472">Membrane</keyword>
<proteinExistence type="predicted"/>
<dbReference type="GO" id="GO:0005886">
    <property type="term" value="C:plasma membrane"/>
    <property type="evidence" value="ECO:0007669"/>
    <property type="project" value="UniProtKB-SubCell"/>
</dbReference>
<organism evidence="8">
    <name type="scientific">uncultured delta proteobacterium</name>
    <dbReference type="NCBI Taxonomy" id="34034"/>
    <lineage>
        <taxon>Bacteria</taxon>
        <taxon>Deltaproteobacteria</taxon>
        <taxon>environmental samples</taxon>
    </lineage>
</organism>
<dbReference type="InterPro" id="IPR004960">
    <property type="entry name" value="LipA_acyltrans"/>
</dbReference>
<evidence type="ECO:0000256" key="6">
    <source>
        <dbReference type="ARBA" id="ARBA00023315"/>
    </source>
</evidence>
<dbReference type="GO" id="GO:0016746">
    <property type="term" value="F:acyltransferase activity"/>
    <property type="evidence" value="ECO:0007669"/>
    <property type="project" value="UniProtKB-KW"/>
</dbReference>
<dbReference type="PANTHER" id="PTHR30606:SF10">
    <property type="entry name" value="PHOSPHATIDYLINOSITOL MANNOSIDE ACYLTRANSFERASE"/>
    <property type="match status" value="1"/>
</dbReference>
<gene>
    <name evidence="8" type="ORF">KL86DPRO_11350</name>
</gene>
<feature type="transmembrane region" description="Helical" evidence="7">
    <location>
        <begin position="21"/>
        <end position="43"/>
    </location>
</feature>
<evidence type="ECO:0000256" key="7">
    <source>
        <dbReference type="SAM" id="Phobius"/>
    </source>
</evidence>
<dbReference type="CDD" id="cd07984">
    <property type="entry name" value="LPLAT_LABLAT-like"/>
    <property type="match status" value="1"/>
</dbReference>
<keyword evidence="3" id="KW-0997">Cell inner membrane</keyword>
<dbReference type="GO" id="GO:0009247">
    <property type="term" value="P:glycolipid biosynthetic process"/>
    <property type="evidence" value="ECO:0007669"/>
    <property type="project" value="UniProtKB-ARBA"/>
</dbReference>
<evidence type="ECO:0000256" key="1">
    <source>
        <dbReference type="ARBA" id="ARBA00004533"/>
    </source>
</evidence>
<keyword evidence="7" id="KW-0812">Transmembrane</keyword>
<evidence type="ECO:0000313" key="8">
    <source>
        <dbReference type="EMBL" id="SBV98208.1"/>
    </source>
</evidence>
<comment type="subcellular location">
    <subcellularLocation>
        <location evidence="1">Cell inner membrane</location>
    </subcellularLocation>
</comment>
<dbReference type="Pfam" id="PF03279">
    <property type="entry name" value="Lip_A_acyltrans"/>
    <property type="match status" value="1"/>
</dbReference>
<protein>
    <submittedName>
        <fullName evidence="8">Lipid A biosynthesis acyltransferase</fullName>
    </submittedName>
</protein>
<keyword evidence="6 8" id="KW-0012">Acyltransferase</keyword>
<dbReference type="EMBL" id="FLUQ01000001">
    <property type="protein sequence ID" value="SBV98208.1"/>
    <property type="molecule type" value="Genomic_DNA"/>
</dbReference>
<keyword evidence="2" id="KW-1003">Cell membrane</keyword>
<evidence type="ECO:0000256" key="2">
    <source>
        <dbReference type="ARBA" id="ARBA00022475"/>
    </source>
</evidence>